<evidence type="ECO:0000313" key="1">
    <source>
        <dbReference type="EMBL" id="CAG6647065.1"/>
    </source>
</evidence>
<dbReference type="EMBL" id="HBUF01145117">
    <property type="protein sequence ID" value="CAG6647065.1"/>
    <property type="molecule type" value="Transcribed_RNA"/>
</dbReference>
<dbReference type="InterPro" id="IPR029071">
    <property type="entry name" value="Ubiquitin-like_domsf"/>
</dbReference>
<organism evidence="1">
    <name type="scientific">Cacopsylla melanoneura</name>
    <dbReference type="NCBI Taxonomy" id="428564"/>
    <lineage>
        <taxon>Eukaryota</taxon>
        <taxon>Metazoa</taxon>
        <taxon>Ecdysozoa</taxon>
        <taxon>Arthropoda</taxon>
        <taxon>Hexapoda</taxon>
        <taxon>Insecta</taxon>
        <taxon>Pterygota</taxon>
        <taxon>Neoptera</taxon>
        <taxon>Paraneoptera</taxon>
        <taxon>Hemiptera</taxon>
        <taxon>Sternorrhyncha</taxon>
        <taxon>Psylloidea</taxon>
        <taxon>Psyllidae</taxon>
        <taxon>Psyllinae</taxon>
        <taxon>Cacopsylla</taxon>
    </lineage>
</organism>
<proteinExistence type="predicted"/>
<protein>
    <submittedName>
        <fullName evidence="1">Autophagy-related protein 8h</fullName>
    </submittedName>
</protein>
<dbReference type="SUPFAM" id="SSF54236">
    <property type="entry name" value="Ubiquitin-like"/>
    <property type="match status" value="1"/>
</dbReference>
<name>A0A8D8R9V2_9HEMI</name>
<dbReference type="Gene3D" id="3.10.20.90">
    <property type="entry name" value="Phosphatidylinositol 3-kinase Catalytic Subunit, Chain A, domain 1"/>
    <property type="match status" value="1"/>
</dbReference>
<sequence length="132" mass="15685">MDPARFIFTYRCQHKLKDRLRHHADLTAMYPDCALVVLERFPNATNLLPVLDQPNIVVHKKWSVGHFCYNVQRDMGYEPIFLREMYFWTHDKLRIPPRYSCSMEEFEKVYASEDGIIYLKYSDVPSPPPEGE</sequence>
<accession>A0A8D8R9V2</accession>
<reference evidence="1" key="1">
    <citation type="submission" date="2021-05" db="EMBL/GenBank/DDBJ databases">
        <authorList>
            <person name="Alioto T."/>
            <person name="Alioto T."/>
            <person name="Gomez Garrido J."/>
        </authorList>
    </citation>
    <scope>NUCLEOTIDE SEQUENCE</scope>
</reference>
<dbReference type="AlphaFoldDB" id="A0A8D8R9V2"/>